<dbReference type="RefSeq" id="WP_311035102.1">
    <property type="nucleotide sequence ID" value="NZ_CP117522.1"/>
</dbReference>
<reference evidence="1 2" key="1">
    <citation type="submission" date="2023-02" db="EMBL/GenBank/DDBJ databases">
        <title>Streptomyces sp. SCA4-21 with antifungal activity against Fusarium oxysporum f. sp. cubense, Streptomyces sp. SCA2-17 with antifungal activity against Fusarium oxysporum f. sp. cubense.</title>
        <authorList>
            <person name="Qi D."/>
        </authorList>
    </citation>
    <scope>NUCLEOTIDE SEQUENCE [LARGE SCALE GENOMIC DNA]</scope>
    <source>
        <strain evidence="1 2">SCA4-21</strain>
    </source>
</reference>
<proteinExistence type="predicted"/>
<protein>
    <submittedName>
        <fullName evidence="1">Uncharacterized protein</fullName>
    </submittedName>
</protein>
<dbReference type="EMBL" id="CP117522">
    <property type="protein sequence ID" value="WNE95809.1"/>
    <property type="molecule type" value="Genomic_DNA"/>
</dbReference>
<organism evidence="1 2">
    <name type="scientific">Streptomyces luomodiensis</name>
    <dbReference type="NCBI Taxonomy" id="3026192"/>
    <lineage>
        <taxon>Bacteria</taxon>
        <taxon>Bacillati</taxon>
        <taxon>Actinomycetota</taxon>
        <taxon>Actinomycetes</taxon>
        <taxon>Kitasatosporales</taxon>
        <taxon>Streptomycetaceae</taxon>
        <taxon>Streptomyces</taxon>
    </lineage>
</organism>
<name>A0ABY9UTF5_9ACTN</name>
<evidence type="ECO:0000313" key="2">
    <source>
        <dbReference type="Proteomes" id="UP001305606"/>
    </source>
</evidence>
<dbReference type="Proteomes" id="UP001305606">
    <property type="component" value="Chromosome"/>
</dbReference>
<gene>
    <name evidence="1" type="ORF">PS467_10945</name>
</gene>
<sequence>MADYECYPVWTITEQGLDNVAPDSLPLSRQLIEDLDRWGDEYEATYNRDDPAISGFRSEEAERSFVERGHTLARRLRDELDETWRVSYFDQSTASHIEIE</sequence>
<evidence type="ECO:0000313" key="1">
    <source>
        <dbReference type="EMBL" id="WNE95809.1"/>
    </source>
</evidence>
<accession>A0ABY9UTF5</accession>
<keyword evidence="2" id="KW-1185">Reference proteome</keyword>